<dbReference type="InterPro" id="IPR001119">
    <property type="entry name" value="SLH_dom"/>
</dbReference>
<dbReference type="Pfam" id="PF00188">
    <property type="entry name" value="CAP"/>
    <property type="match status" value="1"/>
</dbReference>
<dbReference type="Pfam" id="PF00395">
    <property type="entry name" value="SLH"/>
    <property type="match status" value="1"/>
</dbReference>
<dbReference type="InterPro" id="IPR014044">
    <property type="entry name" value="CAP_dom"/>
</dbReference>
<dbReference type="Proteomes" id="UP000269097">
    <property type="component" value="Chromosome"/>
</dbReference>
<dbReference type="AlphaFoldDB" id="A0A3G3K3U4"/>
<proteinExistence type="predicted"/>
<dbReference type="PROSITE" id="PS51272">
    <property type="entry name" value="SLH"/>
    <property type="match status" value="2"/>
</dbReference>
<reference evidence="2 3" key="1">
    <citation type="submission" date="2018-10" db="EMBL/GenBank/DDBJ databases">
        <title>Genome Sequence of Cohnella sp.</title>
        <authorList>
            <person name="Srinivasan S."/>
            <person name="Kim M.K."/>
        </authorList>
    </citation>
    <scope>NUCLEOTIDE SEQUENCE [LARGE SCALE GENOMIC DNA]</scope>
    <source>
        <strain evidence="2 3">18JY8-7</strain>
    </source>
</reference>
<protein>
    <recommendedName>
        <fullName evidence="1">SLH domain-containing protein</fullName>
    </recommendedName>
</protein>
<evidence type="ECO:0000313" key="3">
    <source>
        <dbReference type="Proteomes" id="UP000269097"/>
    </source>
</evidence>
<gene>
    <name evidence="2" type="ORF">EAV92_22815</name>
</gene>
<dbReference type="InterPro" id="IPR035940">
    <property type="entry name" value="CAP_sf"/>
</dbReference>
<dbReference type="EMBL" id="CP033433">
    <property type="protein sequence ID" value="AYQ75128.1"/>
    <property type="molecule type" value="Genomic_DNA"/>
</dbReference>
<feature type="domain" description="SLH" evidence="1">
    <location>
        <begin position="307"/>
        <end position="370"/>
    </location>
</feature>
<dbReference type="Gene3D" id="3.40.33.10">
    <property type="entry name" value="CAP"/>
    <property type="match status" value="1"/>
</dbReference>
<dbReference type="KEGG" id="coh:EAV92_22815"/>
<keyword evidence="3" id="KW-1185">Reference proteome</keyword>
<dbReference type="SUPFAM" id="SSF55797">
    <property type="entry name" value="PR-1-like"/>
    <property type="match status" value="1"/>
</dbReference>
<feature type="domain" description="SLH" evidence="1">
    <location>
        <begin position="404"/>
        <end position="470"/>
    </location>
</feature>
<name>A0A3G3K3U4_9BACL</name>
<organism evidence="2 3">
    <name type="scientific">Cohnella candidum</name>
    <dbReference type="NCBI Taxonomy" id="2674991"/>
    <lineage>
        <taxon>Bacteria</taxon>
        <taxon>Bacillati</taxon>
        <taxon>Bacillota</taxon>
        <taxon>Bacilli</taxon>
        <taxon>Bacillales</taxon>
        <taxon>Paenibacillaceae</taxon>
        <taxon>Cohnella</taxon>
    </lineage>
</organism>
<accession>A0A3G3K3U4</accession>
<sequence length="470" mass="50996">MWRSYMSPKADYTHPYVTAPAVTAPYSAGTLKTEYIQDGLNALNFYRYISGLPGDVTATDDLNRKAAYGSVLLASEGNFGHTPPKPADMADDFYKLGYASTSSANIFASYGYNNHILFASIEAYMEDSDTSNLDRLGHRRWVLNPPLQYTGMGLAKGKDEFSYTALQVFDKSRSEKVNFHYIPYPARGAFPVEVMQPTTAWSISLNTAEYARPSLASVTVNLKRKSDGRTWQFGASQNTVTEKGNYFNVENSGYGTGSAIIFRPAGISEYQPGDVYDVTINGLAGKDGSAKTITYSVDFSSALDPAATLPKFADTAGHWARQTIDWAAGLNIASGYPDGTFKPDNTVTEAEFLKMFTVAMGANVTPSGFWSDAYYAYAAGHGFNLQGLKDAKLKSKSLNRTAVAELFASAAGQKLTGYDAIRYMLTNGYSKGKTAATVVGYRGADTLTRAEAVQFIKNALDAKYALPSVS</sequence>
<evidence type="ECO:0000313" key="2">
    <source>
        <dbReference type="EMBL" id="AYQ75128.1"/>
    </source>
</evidence>
<dbReference type="CDD" id="cd05379">
    <property type="entry name" value="CAP_bacterial"/>
    <property type="match status" value="1"/>
</dbReference>
<evidence type="ECO:0000259" key="1">
    <source>
        <dbReference type="PROSITE" id="PS51272"/>
    </source>
</evidence>